<gene>
    <name evidence="1" type="ORF">HLH32_18410</name>
</gene>
<reference evidence="1 2" key="1">
    <citation type="submission" date="2020-04" db="EMBL/GenBank/DDBJ databases">
        <title>Description of novel Gluconacetobacter.</title>
        <authorList>
            <person name="Sombolestani A."/>
        </authorList>
    </citation>
    <scope>NUCLEOTIDE SEQUENCE [LARGE SCALE GENOMIC DNA]</scope>
    <source>
        <strain evidence="1 2">LMG 1382</strain>
    </source>
</reference>
<dbReference type="SUPFAM" id="SSF47413">
    <property type="entry name" value="lambda repressor-like DNA-binding domains"/>
    <property type="match status" value="1"/>
</dbReference>
<dbReference type="InterPro" id="IPR001387">
    <property type="entry name" value="Cro/C1-type_HTH"/>
</dbReference>
<dbReference type="Gene3D" id="1.10.260.40">
    <property type="entry name" value="lambda repressor-like DNA-binding domains"/>
    <property type="match status" value="1"/>
</dbReference>
<dbReference type="EMBL" id="JABEQI010000019">
    <property type="protein sequence ID" value="MBB2188308.1"/>
    <property type="molecule type" value="Genomic_DNA"/>
</dbReference>
<protein>
    <submittedName>
        <fullName evidence="1">Helix-turn-helix transcriptional regulator</fullName>
    </submittedName>
</protein>
<dbReference type="OrthoDB" id="9805356at2"/>
<name>A0A7W4PC17_GLULI</name>
<sequence>MRAVRQERGLTLKDAAGAAGFSLGFIAQEERGIRRHAAFWPEYAAASPAPG</sequence>
<dbReference type="AlphaFoldDB" id="A0A7W4PC17"/>
<dbReference type="InterPro" id="IPR010982">
    <property type="entry name" value="Lambda_DNA-bd_dom_sf"/>
</dbReference>
<accession>A0A7W4PC17</accession>
<evidence type="ECO:0000313" key="1">
    <source>
        <dbReference type="EMBL" id="MBB2188308.1"/>
    </source>
</evidence>
<dbReference type="GO" id="GO:0003677">
    <property type="term" value="F:DNA binding"/>
    <property type="evidence" value="ECO:0007669"/>
    <property type="project" value="InterPro"/>
</dbReference>
<comment type="caution">
    <text evidence="1">The sequence shown here is derived from an EMBL/GenBank/DDBJ whole genome shotgun (WGS) entry which is preliminary data.</text>
</comment>
<proteinExistence type="predicted"/>
<dbReference type="Proteomes" id="UP000562982">
    <property type="component" value="Unassembled WGS sequence"/>
</dbReference>
<dbReference type="RefSeq" id="WP_114728650.1">
    <property type="nucleotide sequence ID" value="NZ_BJMI01000051.1"/>
</dbReference>
<organism evidence="1 2">
    <name type="scientific">Gluconacetobacter liquefaciens</name>
    <name type="common">Acetobacter liquefaciens</name>
    <dbReference type="NCBI Taxonomy" id="89584"/>
    <lineage>
        <taxon>Bacteria</taxon>
        <taxon>Pseudomonadati</taxon>
        <taxon>Pseudomonadota</taxon>
        <taxon>Alphaproteobacteria</taxon>
        <taxon>Acetobacterales</taxon>
        <taxon>Acetobacteraceae</taxon>
        <taxon>Gluconacetobacter</taxon>
    </lineage>
</organism>
<evidence type="ECO:0000313" key="2">
    <source>
        <dbReference type="Proteomes" id="UP000562982"/>
    </source>
</evidence>
<dbReference type="CDD" id="cd00093">
    <property type="entry name" value="HTH_XRE"/>
    <property type="match status" value="1"/>
</dbReference>